<keyword evidence="1" id="KW-0732">Signal</keyword>
<evidence type="ECO:0000313" key="4">
    <source>
        <dbReference type="Proteomes" id="UP000247498"/>
    </source>
</evidence>
<dbReference type="EMBL" id="BDRX01000138">
    <property type="protein sequence ID" value="GBF98903.1"/>
    <property type="molecule type" value="Genomic_DNA"/>
</dbReference>
<sequence>MAASTHASILFVILFAAAAAARPLADADAKPPAQAQQPTAAAQELRLALQHALDALQAHQNQQQHAADAADDAAQPRRMLYRVGASTLSMLAANNAKASIQMAVDDGSPAATMYATRASAMDARLATGGIGSYGYYGLTAGRAGWW</sequence>
<dbReference type="InParanoid" id="A0A2V0PLH4"/>
<accession>A0A2V0PLH4</accession>
<keyword evidence="4" id="KW-1185">Reference proteome</keyword>
<evidence type="ECO:0000313" key="2">
    <source>
        <dbReference type="EMBL" id="GBF98902.1"/>
    </source>
</evidence>
<evidence type="ECO:0000313" key="3">
    <source>
        <dbReference type="EMBL" id="GBF98903.1"/>
    </source>
</evidence>
<organism evidence="3 4">
    <name type="scientific">Raphidocelis subcapitata</name>
    <dbReference type="NCBI Taxonomy" id="307507"/>
    <lineage>
        <taxon>Eukaryota</taxon>
        <taxon>Viridiplantae</taxon>
        <taxon>Chlorophyta</taxon>
        <taxon>core chlorophytes</taxon>
        <taxon>Chlorophyceae</taxon>
        <taxon>CS clade</taxon>
        <taxon>Sphaeropleales</taxon>
        <taxon>Selenastraceae</taxon>
        <taxon>Raphidocelis</taxon>
    </lineage>
</organism>
<dbReference type="Proteomes" id="UP000247498">
    <property type="component" value="Unassembled WGS sequence"/>
</dbReference>
<proteinExistence type="predicted"/>
<feature type="chain" id="PRO_5033329259" evidence="1">
    <location>
        <begin position="22"/>
        <end position="146"/>
    </location>
</feature>
<feature type="signal peptide" evidence="1">
    <location>
        <begin position="1"/>
        <end position="21"/>
    </location>
</feature>
<protein>
    <submittedName>
        <fullName evidence="3">Uncharacterized protein</fullName>
    </submittedName>
</protein>
<dbReference type="EMBL" id="BDRX01000138">
    <property type="protein sequence ID" value="GBF98902.1"/>
    <property type="molecule type" value="Genomic_DNA"/>
</dbReference>
<dbReference type="AlphaFoldDB" id="A0A2V0PLH4"/>
<evidence type="ECO:0000256" key="1">
    <source>
        <dbReference type="SAM" id="SignalP"/>
    </source>
</evidence>
<reference evidence="3 4" key="1">
    <citation type="journal article" date="2018" name="Sci. Rep.">
        <title>Raphidocelis subcapitata (=Pseudokirchneriella subcapitata) provides an insight into genome evolution and environmental adaptations in the Sphaeropleales.</title>
        <authorList>
            <person name="Suzuki S."/>
            <person name="Yamaguchi H."/>
            <person name="Nakajima N."/>
            <person name="Kawachi M."/>
        </authorList>
    </citation>
    <scope>NUCLEOTIDE SEQUENCE [LARGE SCALE GENOMIC DNA]</scope>
    <source>
        <strain evidence="3 4">NIES-35</strain>
    </source>
</reference>
<name>A0A2V0PLH4_9CHLO</name>
<comment type="caution">
    <text evidence="3">The sequence shown here is derived from an EMBL/GenBank/DDBJ whole genome shotgun (WGS) entry which is preliminary data.</text>
</comment>
<gene>
    <name evidence="2" type="ORF">Rsub_11540</name>
    <name evidence="3" type="ORF">Rsub_11541</name>
</gene>